<dbReference type="PANTHER" id="PTHR44196:SF2">
    <property type="entry name" value="SHORT-CHAIN DEHYDROGENASE-RELATED"/>
    <property type="match status" value="1"/>
</dbReference>
<dbReference type="RefSeq" id="WP_111348089.1">
    <property type="nucleotide sequence ID" value="NZ_JAIWKD010000007.1"/>
</dbReference>
<dbReference type="GO" id="GO:0016491">
    <property type="term" value="F:oxidoreductase activity"/>
    <property type="evidence" value="ECO:0007669"/>
    <property type="project" value="UniProtKB-KW"/>
</dbReference>
<evidence type="ECO:0000256" key="2">
    <source>
        <dbReference type="ARBA" id="ARBA00023002"/>
    </source>
</evidence>
<dbReference type="Pfam" id="PF00106">
    <property type="entry name" value="adh_short"/>
    <property type="match status" value="1"/>
</dbReference>
<keyword evidence="6" id="KW-1185">Reference proteome</keyword>
<sequence length="274" mass="28480">MMHERLKDKLRPHRDPPRCALITGATGGIGEAFARELPAMTELVLTGRDEARLAELAAEFGTRARTVVADLATPEGIAAVAEAAEAAECDLLINNAGVGAVGNFLDVDFERHRATLRIDVEAVLALTHRLVPGMIGRAEARGERAGLINVASSTAFVPVPSFATYAAAKAMVLSFTEAFAAEVSGAPIDVLASCPGAVRTAFGARAGYTGTGIPGAMAPEKVARQTLAALGRQSTVMIGPVSAATLAPVALARSMVSHAVMRAGRVMDRVQNRD</sequence>
<reference evidence="5 6" key="1">
    <citation type="submission" date="2018-05" db="EMBL/GenBank/DDBJ databases">
        <title>Acuticoccus sediminis sp. nov., isolated from deep-sea sediment of Indian Ocean.</title>
        <authorList>
            <person name="Liu X."/>
            <person name="Lai Q."/>
            <person name="Du Y."/>
            <person name="Sun F."/>
            <person name="Zhang X."/>
            <person name="Wang S."/>
            <person name="Shao Z."/>
        </authorList>
    </citation>
    <scope>NUCLEOTIDE SEQUENCE [LARGE SCALE GENOMIC DNA]</scope>
    <source>
        <strain evidence="5 6">PTG4-2</strain>
    </source>
</reference>
<organism evidence="5 6">
    <name type="scientific">Acuticoccus sediminis</name>
    <dbReference type="NCBI Taxonomy" id="2184697"/>
    <lineage>
        <taxon>Bacteria</taxon>
        <taxon>Pseudomonadati</taxon>
        <taxon>Pseudomonadota</taxon>
        <taxon>Alphaproteobacteria</taxon>
        <taxon>Hyphomicrobiales</taxon>
        <taxon>Amorphaceae</taxon>
        <taxon>Acuticoccus</taxon>
    </lineage>
</organism>
<keyword evidence="2" id="KW-0560">Oxidoreductase</keyword>
<feature type="domain" description="Ketoreductase" evidence="4">
    <location>
        <begin position="18"/>
        <end position="201"/>
    </location>
</feature>
<dbReference type="SUPFAM" id="SSF51735">
    <property type="entry name" value="NAD(P)-binding Rossmann-fold domains"/>
    <property type="match status" value="1"/>
</dbReference>
<dbReference type="InterPro" id="IPR036291">
    <property type="entry name" value="NAD(P)-bd_dom_sf"/>
</dbReference>
<evidence type="ECO:0000313" key="6">
    <source>
        <dbReference type="Proteomes" id="UP000249590"/>
    </source>
</evidence>
<dbReference type="Proteomes" id="UP000249590">
    <property type="component" value="Unassembled WGS sequence"/>
</dbReference>
<evidence type="ECO:0000256" key="1">
    <source>
        <dbReference type="ARBA" id="ARBA00006484"/>
    </source>
</evidence>
<dbReference type="PRINTS" id="PR00080">
    <property type="entry name" value="SDRFAMILY"/>
</dbReference>
<name>A0A8B2NJZ8_9HYPH</name>
<protein>
    <recommendedName>
        <fullName evidence="4">Ketoreductase domain-containing protein</fullName>
    </recommendedName>
</protein>
<evidence type="ECO:0000256" key="3">
    <source>
        <dbReference type="RuleBase" id="RU000363"/>
    </source>
</evidence>
<gene>
    <name evidence="5" type="ORF">DLJ53_18775</name>
</gene>
<accession>A0A8B2NJZ8</accession>
<dbReference type="AlphaFoldDB" id="A0A8B2NJZ8"/>
<dbReference type="EMBL" id="QHHQ01000004">
    <property type="protein sequence ID" value="RAH99805.1"/>
    <property type="molecule type" value="Genomic_DNA"/>
</dbReference>
<dbReference type="Gene3D" id="3.40.50.720">
    <property type="entry name" value="NAD(P)-binding Rossmann-like Domain"/>
    <property type="match status" value="1"/>
</dbReference>
<evidence type="ECO:0000313" key="5">
    <source>
        <dbReference type="EMBL" id="RAH99805.1"/>
    </source>
</evidence>
<dbReference type="InterPro" id="IPR057326">
    <property type="entry name" value="KR_dom"/>
</dbReference>
<dbReference type="OrthoDB" id="9808814at2"/>
<dbReference type="PRINTS" id="PR00081">
    <property type="entry name" value="GDHRDH"/>
</dbReference>
<comment type="similarity">
    <text evidence="1 3">Belongs to the short-chain dehydrogenases/reductases (SDR) family.</text>
</comment>
<proteinExistence type="inferred from homology"/>
<dbReference type="GO" id="GO:0016020">
    <property type="term" value="C:membrane"/>
    <property type="evidence" value="ECO:0007669"/>
    <property type="project" value="TreeGrafter"/>
</dbReference>
<dbReference type="PANTHER" id="PTHR44196">
    <property type="entry name" value="DEHYDROGENASE/REDUCTASE SDR FAMILY MEMBER 7B"/>
    <property type="match status" value="1"/>
</dbReference>
<dbReference type="InterPro" id="IPR002347">
    <property type="entry name" value="SDR_fam"/>
</dbReference>
<dbReference type="PIRSF" id="PIRSF000126">
    <property type="entry name" value="11-beta-HSD1"/>
    <property type="match status" value="1"/>
</dbReference>
<dbReference type="SMART" id="SM00822">
    <property type="entry name" value="PKS_KR"/>
    <property type="match status" value="1"/>
</dbReference>
<comment type="caution">
    <text evidence="5">The sequence shown here is derived from an EMBL/GenBank/DDBJ whole genome shotgun (WGS) entry which is preliminary data.</text>
</comment>
<evidence type="ECO:0000259" key="4">
    <source>
        <dbReference type="SMART" id="SM00822"/>
    </source>
</evidence>